<evidence type="ECO:0000313" key="6">
    <source>
        <dbReference type="EMBL" id="KAF3216914.1"/>
    </source>
</evidence>
<evidence type="ECO:0000313" key="3">
    <source>
        <dbReference type="EMBL" id="KAF3158220.1"/>
    </source>
</evidence>
<dbReference type="CDD" id="cd00048">
    <property type="entry name" value="DSRM_SF"/>
    <property type="match status" value="1"/>
</dbReference>
<dbReference type="Proteomes" id="UP000480548">
    <property type="component" value="Unassembled WGS sequence"/>
</dbReference>
<evidence type="ECO:0000313" key="2">
    <source>
        <dbReference type="EMBL" id="KAF3119951.1"/>
    </source>
</evidence>
<evidence type="ECO:0000256" key="1">
    <source>
        <dbReference type="SAM" id="MobiDB-lite"/>
    </source>
</evidence>
<organism evidence="5 10">
    <name type="scientific">Orbilia oligospora</name>
    <name type="common">Nematode-trapping fungus</name>
    <name type="synonym">Arthrobotrys oligospora</name>
    <dbReference type="NCBI Taxonomy" id="2813651"/>
    <lineage>
        <taxon>Eukaryota</taxon>
        <taxon>Fungi</taxon>
        <taxon>Dikarya</taxon>
        <taxon>Ascomycota</taxon>
        <taxon>Pezizomycotina</taxon>
        <taxon>Orbiliomycetes</taxon>
        <taxon>Orbiliales</taxon>
        <taxon>Orbiliaceae</taxon>
        <taxon>Orbilia</taxon>
    </lineage>
</organism>
<evidence type="ECO:0000313" key="5">
    <source>
        <dbReference type="EMBL" id="KAF3202158.1"/>
    </source>
</evidence>
<evidence type="ECO:0000313" key="4">
    <source>
        <dbReference type="EMBL" id="KAF3199968.1"/>
    </source>
</evidence>
<evidence type="ECO:0000313" key="14">
    <source>
        <dbReference type="Proteomes" id="UP000483672"/>
    </source>
</evidence>
<dbReference type="Proteomes" id="UP000483672">
    <property type="component" value="Unassembled WGS sequence"/>
</dbReference>
<proteinExistence type="predicted"/>
<evidence type="ECO:0000313" key="11">
    <source>
        <dbReference type="Proteomes" id="UP000474640"/>
    </source>
</evidence>
<dbReference type="EMBL" id="SOZJ01000001">
    <property type="protein sequence ID" value="TGJ74567.1"/>
    <property type="molecule type" value="Genomic_DNA"/>
</dbReference>
<evidence type="ECO:0000313" key="7">
    <source>
        <dbReference type="EMBL" id="KAF3271009.1"/>
    </source>
</evidence>
<dbReference type="PANTHER" id="PTHR42030">
    <property type="entry name" value="DRBM DOMAIN-CONTAINING PROTEIN"/>
    <property type="match status" value="1"/>
</dbReference>
<dbReference type="SUPFAM" id="SSF54768">
    <property type="entry name" value="dsRNA-binding domain-like"/>
    <property type="match status" value="1"/>
</dbReference>
<name>A0A7C8UBF0_ORBOL</name>
<evidence type="ECO:0000313" key="10">
    <source>
        <dbReference type="Proteomes" id="UP000472727"/>
    </source>
</evidence>
<evidence type="ECO:0000313" key="9">
    <source>
        <dbReference type="Proteomes" id="UP000297595"/>
    </source>
</evidence>
<sequence length="104" mass="11631">MSPSIGPSFPMAPEKSEKSEVQTRWQRSLEDYCQKQMWQPPVWNIISDRRGGRTAWSATVVIGGVPVSARYWYDGDYLGNAKEDAAEVALGLLHKNTSQTTQSV</sequence>
<evidence type="ECO:0008006" key="15">
    <source>
        <dbReference type="Google" id="ProtNLM"/>
    </source>
</evidence>
<feature type="region of interest" description="Disordered" evidence="1">
    <location>
        <begin position="1"/>
        <end position="22"/>
    </location>
</feature>
<dbReference type="Proteomes" id="UP000479691">
    <property type="component" value="Unassembled WGS sequence"/>
</dbReference>
<dbReference type="OrthoDB" id="5418749at2759"/>
<dbReference type="Proteomes" id="UP000474640">
    <property type="component" value="Unassembled WGS sequence"/>
</dbReference>
<evidence type="ECO:0000313" key="8">
    <source>
        <dbReference type="EMBL" id="TGJ74567.1"/>
    </source>
</evidence>
<dbReference type="EMBL" id="WIQZ01000163">
    <property type="protein sequence ID" value="KAF3119951.1"/>
    <property type="molecule type" value="Genomic_DNA"/>
</dbReference>
<dbReference type="EMBL" id="WIPF01000204">
    <property type="protein sequence ID" value="KAF3199968.1"/>
    <property type="molecule type" value="Genomic_DNA"/>
</dbReference>
<dbReference type="PANTHER" id="PTHR42030:SF1">
    <property type="entry name" value="DRBM DOMAIN-CONTAINING PROTEIN"/>
    <property type="match status" value="1"/>
</dbReference>
<reference evidence="8 9" key="1">
    <citation type="submission" date="2019-03" db="EMBL/GenBank/DDBJ databases">
        <title>Nematode-trapping fungi genome.</title>
        <authorList>
            <person name="Vidal-Diez De Ulzurrun G."/>
        </authorList>
    </citation>
    <scope>NUCLEOTIDE SEQUENCE [LARGE SCALE GENOMIC DNA]</scope>
    <source>
        <strain evidence="8 9">TWF154</strain>
    </source>
</reference>
<gene>
    <name evidence="8" type="ORF">EYR41_001554</name>
    <name evidence="5" type="ORF">TWF106_002481</name>
    <name evidence="4" type="ORF">TWF191_004198</name>
    <name evidence="6" type="ORF">TWF679_002746</name>
    <name evidence="2" type="ORF">TWF703_002960</name>
    <name evidence="3" type="ORF">TWF788_004931</name>
    <name evidence="7" type="ORF">TWF970_010640</name>
</gene>
<evidence type="ECO:0000313" key="12">
    <source>
        <dbReference type="Proteomes" id="UP000479691"/>
    </source>
</evidence>
<protein>
    <recommendedName>
        <fullName evidence="15">DRBM domain-containing protein</fullName>
    </recommendedName>
</protein>
<dbReference type="EMBL" id="JAABOE010000222">
    <property type="protein sequence ID" value="KAF3158220.1"/>
    <property type="molecule type" value="Genomic_DNA"/>
</dbReference>
<dbReference type="Proteomes" id="UP000297595">
    <property type="component" value="Unassembled WGS sequence"/>
</dbReference>
<dbReference type="EMBL" id="JAABOJ010000070">
    <property type="protein sequence ID" value="KAF3271009.1"/>
    <property type="molecule type" value="Genomic_DNA"/>
</dbReference>
<dbReference type="AlphaFoldDB" id="A0A7C8UBF0"/>
<comment type="caution">
    <text evidence="5">The sequence shown here is derived from an EMBL/GenBank/DDBJ whole genome shotgun (WGS) entry which is preliminary data.</text>
</comment>
<evidence type="ECO:0000313" key="13">
    <source>
        <dbReference type="Proteomes" id="UP000480548"/>
    </source>
</evidence>
<dbReference type="Gene3D" id="3.30.160.20">
    <property type="match status" value="1"/>
</dbReference>
<dbReference type="EMBL" id="WIWS01000149">
    <property type="protein sequence ID" value="KAF3202158.1"/>
    <property type="molecule type" value="Genomic_DNA"/>
</dbReference>
<dbReference type="Proteomes" id="UP000614610">
    <property type="component" value="Unassembled WGS sequence"/>
</dbReference>
<dbReference type="EMBL" id="WIWT01000015">
    <property type="protein sequence ID" value="KAF3216914.1"/>
    <property type="molecule type" value="Genomic_DNA"/>
</dbReference>
<reference evidence="10 12" key="2">
    <citation type="submission" date="2019-06" db="EMBL/GenBank/DDBJ databases">
        <authorList>
            <person name="Palmer J.M."/>
        </authorList>
    </citation>
    <scope>NUCLEOTIDE SEQUENCE [LARGE SCALE GENOMIC DNA]</scope>
    <source>
        <strain evidence="5 10">TWF106</strain>
        <strain evidence="4 14">TWF191</strain>
        <strain evidence="6">TWF679</strain>
        <strain evidence="2 13">TWF703</strain>
        <strain evidence="3 12">TWF788</strain>
        <strain evidence="7 11">TWF970</strain>
    </source>
</reference>
<accession>A0A7C8UBF0</accession>
<dbReference type="Proteomes" id="UP000472727">
    <property type="component" value="Unassembled WGS sequence"/>
</dbReference>